<dbReference type="SUPFAM" id="SSF103256">
    <property type="entry name" value="Hypothetical protein TM0160"/>
    <property type="match status" value="1"/>
</dbReference>
<organism evidence="2 3">
    <name type="scientific">Roseiconus nitratireducens</name>
    <dbReference type="NCBI Taxonomy" id="2605748"/>
    <lineage>
        <taxon>Bacteria</taxon>
        <taxon>Pseudomonadati</taxon>
        <taxon>Planctomycetota</taxon>
        <taxon>Planctomycetia</taxon>
        <taxon>Pirellulales</taxon>
        <taxon>Pirellulaceae</taxon>
        <taxon>Roseiconus</taxon>
    </lineage>
</organism>
<dbReference type="InterPro" id="IPR036104">
    <property type="entry name" value="BFN_sf"/>
</dbReference>
<dbReference type="PANTHER" id="PTHR15160">
    <property type="entry name" value="VON HIPPEL-LINDAU PROTEIN"/>
    <property type="match status" value="1"/>
</dbReference>
<dbReference type="GO" id="GO:0004518">
    <property type="term" value="F:nuclease activity"/>
    <property type="evidence" value="ECO:0007669"/>
    <property type="project" value="InterPro"/>
</dbReference>
<sequence length="139" mass="15494">MPIQMQLARIIISELTESQIIYLREVDGDREFPILIGIFEATNIDRRVKEDGYQPPRPLTHDLIVKTAETLGATVESVIINDLSDQTYFAKLRLKTADDETIEIDSRPSDAIAVAVTFTPPLPIYVAEHVLDEAASSTP</sequence>
<dbReference type="EMBL" id="VWOX01000002">
    <property type="protein sequence ID" value="KAA5545849.1"/>
    <property type="molecule type" value="Genomic_DNA"/>
</dbReference>
<keyword evidence="3" id="KW-1185">Reference proteome</keyword>
<dbReference type="InterPro" id="IPR003729">
    <property type="entry name" value="Bi_nuclease_dom"/>
</dbReference>
<dbReference type="AlphaFoldDB" id="A0A5M6DI35"/>
<reference evidence="2 3" key="1">
    <citation type="submission" date="2019-08" db="EMBL/GenBank/DDBJ databases">
        <authorList>
            <person name="Dhanesh K."/>
            <person name="Kumar G."/>
            <person name="Sasikala C."/>
            <person name="Venkata Ramana C."/>
        </authorList>
    </citation>
    <scope>NUCLEOTIDE SEQUENCE [LARGE SCALE GENOMIC DNA]</scope>
    <source>
        <strain evidence="2 3">JC645</strain>
    </source>
</reference>
<name>A0A5M6DI35_9BACT</name>
<evidence type="ECO:0000313" key="3">
    <source>
        <dbReference type="Proteomes" id="UP000324479"/>
    </source>
</evidence>
<feature type="domain" description="BFN" evidence="1">
    <location>
        <begin position="2"/>
        <end position="138"/>
    </location>
</feature>
<evidence type="ECO:0000313" key="2">
    <source>
        <dbReference type="EMBL" id="KAA5545849.1"/>
    </source>
</evidence>
<dbReference type="Gene3D" id="3.10.690.10">
    <property type="entry name" value="Bifunctional nuclease domain"/>
    <property type="match status" value="1"/>
</dbReference>
<comment type="caution">
    <text evidence="2">The sequence shown here is derived from an EMBL/GenBank/DDBJ whole genome shotgun (WGS) entry which is preliminary data.</text>
</comment>
<proteinExistence type="predicted"/>
<dbReference type="RefSeq" id="WP_150074658.1">
    <property type="nucleotide sequence ID" value="NZ_VWOX01000002.1"/>
</dbReference>
<protein>
    <submittedName>
        <fullName evidence="2">Bifunctional nuclease family protein</fullName>
    </submittedName>
</protein>
<evidence type="ECO:0000259" key="1">
    <source>
        <dbReference type="PROSITE" id="PS51658"/>
    </source>
</evidence>
<dbReference type="PROSITE" id="PS51658">
    <property type="entry name" value="BFN"/>
    <property type="match status" value="1"/>
</dbReference>
<accession>A0A5M6DI35</accession>
<dbReference type="Pfam" id="PF02577">
    <property type="entry name" value="BFN_dom"/>
    <property type="match status" value="1"/>
</dbReference>
<dbReference type="PANTHER" id="PTHR15160:SF1">
    <property type="entry name" value="VON HIPPEL-LINDAU DISEASE TUMOR SUPPRESSOR"/>
    <property type="match status" value="1"/>
</dbReference>
<gene>
    <name evidence="2" type="ORF">FYK55_02705</name>
</gene>
<dbReference type="Proteomes" id="UP000324479">
    <property type="component" value="Unassembled WGS sequence"/>
</dbReference>